<keyword evidence="4" id="KW-0029">Amino-acid transport</keyword>
<evidence type="ECO:0000256" key="2">
    <source>
        <dbReference type="ARBA" id="ARBA00022448"/>
    </source>
</evidence>
<protein>
    <submittedName>
        <fullName evidence="7">Extracellular ligand-binding receptor</fullName>
    </submittedName>
</protein>
<evidence type="ECO:0000313" key="8">
    <source>
        <dbReference type="Proteomes" id="UP000033867"/>
    </source>
</evidence>
<comment type="caution">
    <text evidence="7">The sequence shown here is derived from an EMBL/GenBank/DDBJ whole genome shotgun (WGS) entry which is preliminary data.</text>
</comment>
<name>A0A0G1BAC9_9BACT</name>
<keyword evidence="7" id="KW-0675">Receptor</keyword>
<dbReference type="PANTHER" id="PTHR30483:SF6">
    <property type="entry name" value="PERIPLASMIC BINDING PROTEIN OF ABC TRANSPORTER FOR NATURAL AMINO ACIDS"/>
    <property type="match status" value="1"/>
</dbReference>
<dbReference type="AlphaFoldDB" id="A0A0G1BAC9"/>
<dbReference type="PRINTS" id="PR00337">
    <property type="entry name" value="LEUILEVALBP"/>
</dbReference>
<dbReference type="PATRIC" id="fig|1619052.3.peg.1041"/>
<dbReference type="InterPro" id="IPR000709">
    <property type="entry name" value="Leu_Ile_Val-bd"/>
</dbReference>
<evidence type="ECO:0000259" key="6">
    <source>
        <dbReference type="Pfam" id="PF13458"/>
    </source>
</evidence>
<evidence type="ECO:0000313" key="7">
    <source>
        <dbReference type="EMBL" id="KKS70222.1"/>
    </source>
</evidence>
<accession>A0A0G1BAC9</accession>
<evidence type="ECO:0000256" key="4">
    <source>
        <dbReference type="ARBA" id="ARBA00022970"/>
    </source>
</evidence>
<dbReference type="EMBL" id="LCEK01000065">
    <property type="protein sequence ID" value="KKS70222.1"/>
    <property type="molecule type" value="Genomic_DNA"/>
</dbReference>
<evidence type="ECO:0000256" key="1">
    <source>
        <dbReference type="ARBA" id="ARBA00010062"/>
    </source>
</evidence>
<evidence type="ECO:0000256" key="3">
    <source>
        <dbReference type="ARBA" id="ARBA00022729"/>
    </source>
</evidence>
<comment type="similarity">
    <text evidence="1">Belongs to the leucine-binding protein family.</text>
</comment>
<dbReference type="InterPro" id="IPR028081">
    <property type="entry name" value="Leu-bd"/>
</dbReference>
<reference evidence="7 8" key="1">
    <citation type="journal article" date="2015" name="Nature">
        <title>rRNA introns, odd ribosomes, and small enigmatic genomes across a large radiation of phyla.</title>
        <authorList>
            <person name="Brown C.T."/>
            <person name="Hug L.A."/>
            <person name="Thomas B.C."/>
            <person name="Sharon I."/>
            <person name="Castelle C.J."/>
            <person name="Singh A."/>
            <person name="Wilkins M.J."/>
            <person name="Williams K.H."/>
            <person name="Banfield J.F."/>
        </authorList>
    </citation>
    <scope>NUCLEOTIDE SEQUENCE [LARGE SCALE GENOMIC DNA]</scope>
</reference>
<evidence type="ECO:0000256" key="5">
    <source>
        <dbReference type="SAM" id="Phobius"/>
    </source>
</evidence>
<feature type="domain" description="Leucine-binding protein" evidence="6">
    <location>
        <begin position="36"/>
        <end position="359"/>
    </location>
</feature>
<dbReference type="InterPro" id="IPR051010">
    <property type="entry name" value="BCAA_transport"/>
</dbReference>
<keyword evidence="5" id="KW-0812">Transmembrane</keyword>
<feature type="transmembrane region" description="Helical" evidence="5">
    <location>
        <begin position="7"/>
        <end position="24"/>
    </location>
</feature>
<gene>
    <name evidence="7" type="ORF">UV42_C0065G0005</name>
</gene>
<keyword evidence="5" id="KW-1133">Transmembrane helix</keyword>
<keyword evidence="3" id="KW-0732">Signal</keyword>
<keyword evidence="5" id="KW-0472">Membrane</keyword>
<organism evidence="7 8">
    <name type="scientific">Candidatus Magasanikbacteria bacterium GW2011_GWE2_42_7</name>
    <dbReference type="NCBI Taxonomy" id="1619052"/>
    <lineage>
        <taxon>Bacteria</taxon>
        <taxon>Candidatus Magasanikiibacteriota</taxon>
    </lineage>
</organism>
<dbReference type="GO" id="GO:0006865">
    <property type="term" value="P:amino acid transport"/>
    <property type="evidence" value="ECO:0007669"/>
    <property type="project" value="UniProtKB-KW"/>
</dbReference>
<dbReference type="CDD" id="cd19984">
    <property type="entry name" value="PBP1_ABC_ligand_binding-like"/>
    <property type="match status" value="1"/>
</dbReference>
<dbReference type="Gene3D" id="3.40.50.2300">
    <property type="match status" value="2"/>
</dbReference>
<dbReference type="PANTHER" id="PTHR30483">
    <property type="entry name" value="LEUCINE-SPECIFIC-BINDING PROTEIN"/>
    <property type="match status" value="1"/>
</dbReference>
<proteinExistence type="inferred from homology"/>
<dbReference type="Pfam" id="PF13458">
    <property type="entry name" value="Peripla_BP_6"/>
    <property type="match status" value="1"/>
</dbReference>
<dbReference type="SUPFAM" id="SSF53822">
    <property type="entry name" value="Periplasmic binding protein-like I"/>
    <property type="match status" value="1"/>
</dbReference>
<keyword evidence="2" id="KW-0813">Transport</keyword>
<sequence length="382" mass="40646">MNQSTKWIVGVIVVVAVVAVGYFVSKGPSEPVSTEPIKIGFIGPLTGDAATYGVDEKNATALAVEEINNAGGIKGRSLEVIYEDGKCSGKDAATAAQKLINIDGVKIILGGACSGETLSIAPIAEQNKIIIFSAFSSSPDITKAGDYIFRNSPSDLDVAKGYAQFIVSRGGYKNIAIISENTDYAGGVKKVFNEEIARLGGKIVADEVFKQEERDFRTNIAIIKSSNADAIFINPQSGVTGGLALKQIKELGVTTPVFSVFTFGGKDALEAAGSATEGLIYFDIIGLATGKGKAFADKFTSRFGKIGGNDYDTGARYDSVYIITDALKKCAENTECIKNYLYGMDWYDGTIGRYKFDSNGDVLGIEPLTPKIIKDGKAELYK</sequence>
<dbReference type="Proteomes" id="UP000033867">
    <property type="component" value="Unassembled WGS sequence"/>
</dbReference>
<dbReference type="InterPro" id="IPR028082">
    <property type="entry name" value="Peripla_BP_I"/>
</dbReference>